<feature type="transmembrane region" description="Helical" evidence="1">
    <location>
        <begin position="106"/>
        <end position="124"/>
    </location>
</feature>
<dbReference type="AlphaFoldDB" id="A0A9D3SZU5"/>
<keyword evidence="1" id="KW-1133">Transmembrane helix</keyword>
<sequence>MQNQWNPQHQQVDLEMRIVGEQLEQASVFLSAWIFSVIISNIWGFLKCIQIILGTLYLQECPYQPHLPLFLIMTGGLDLLINFLYNSQRPSHRQDPFIFPVDFRSSALRLFQVCWFIAGNMTVFSMSTPSSTPGDPQYCDRKLYLFSIFTIIATYIFTTLLLMGFCILNWARLNFSRLAFRANRQWRYEQHWRGAA</sequence>
<name>A0A9D3SZU5_MEGAT</name>
<proteinExistence type="predicted"/>
<dbReference type="PANTHER" id="PTHR33444">
    <property type="entry name" value="SI:DKEY-19B23.12-RELATED"/>
    <property type="match status" value="1"/>
</dbReference>
<comment type="caution">
    <text evidence="2">The sequence shown here is derived from an EMBL/GenBank/DDBJ whole genome shotgun (WGS) entry which is preliminary data.</text>
</comment>
<reference evidence="2" key="1">
    <citation type="submission" date="2021-01" db="EMBL/GenBank/DDBJ databases">
        <authorList>
            <person name="Zahm M."/>
            <person name="Roques C."/>
            <person name="Cabau C."/>
            <person name="Klopp C."/>
            <person name="Donnadieu C."/>
            <person name="Jouanno E."/>
            <person name="Lampietro C."/>
            <person name="Louis A."/>
            <person name="Herpin A."/>
            <person name="Echchiki A."/>
            <person name="Berthelot C."/>
            <person name="Parey E."/>
            <person name="Roest-Crollius H."/>
            <person name="Braasch I."/>
            <person name="Postlethwait J."/>
            <person name="Bobe J."/>
            <person name="Montfort J."/>
            <person name="Bouchez O."/>
            <person name="Begum T."/>
            <person name="Mejri S."/>
            <person name="Adams A."/>
            <person name="Chen W.-J."/>
            <person name="Guiguen Y."/>
        </authorList>
    </citation>
    <scope>NUCLEOTIDE SEQUENCE</scope>
    <source>
        <strain evidence="2">YG-15Mar2019-1</strain>
        <tissue evidence="2">Brain</tissue>
    </source>
</reference>
<dbReference type="PANTHER" id="PTHR33444:SF2">
    <property type="entry name" value="MARVEL DOMAIN-CONTAINING PROTEIN"/>
    <property type="match status" value="1"/>
</dbReference>
<evidence type="ECO:0000256" key="1">
    <source>
        <dbReference type="SAM" id="Phobius"/>
    </source>
</evidence>
<gene>
    <name evidence="2" type="ORF">MATL_G00219210</name>
</gene>
<protein>
    <submittedName>
        <fullName evidence="2">Uncharacterized protein</fullName>
    </submittedName>
</protein>
<keyword evidence="1" id="KW-0812">Transmembrane</keyword>
<evidence type="ECO:0000313" key="3">
    <source>
        <dbReference type="Proteomes" id="UP001046870"/>
    </source>
</evidence>
<dbReference type="InterPro" id="IPR040350">
    <property type="entry name" value="TMEM272"/>
</dbReference>
<dbReference type="EMBL" id="JAFDVH010000019">
    <property type="protein sequence ID" value="KAG7460222.1"/>
    <property type="molecule type" value="Genomic_DNA"/>
</dbReference>
<dbReference type="Proteomes" id="UP001046870">
    <property type="component" value="Chromosome 19"/>
</dbReference>
<keyword evidence="1" id="KW-0472">Membrane</keyword>
<accession>A0A9D3SZU5</accession>
<organism evidence="2 3">
    <name type="scientific">Megalops atlanticus</name>
    <name type="common">Tarpon</name>
    <name type="synonym">Clupea gigantea</name>
    <dbReference type="NCBI Taxonomy" id="7932"/>
    <lineage>
        <taxon>Eukaryota</taxon>
        <taxon>Metazoa</taxon>
        <taxon>Chordata</taxon>
        <taxon>Craniata</taxon>
        <taxon>Vertebrata</taxon>
        <taxon>Euteleostomi</taxon>
        <taxon>Actinopterygii</taxon>
        <taxon>Neopterygii</taxon>
        <taxon>Teleostei</taxon>
        <taxon>Elopiformes</taxon>
        <taxon>Megalopidae</taxon>
        <taxon>Megalops</taxon>
    </lineage>
</organism>
<evidence type="ECO:0000313" key="2">
    <source>
        <dbReference type="EMBL" id="KAG7460222.1"/>
    </source>
</evidence>
<dbReference type="OrthoDB" id="6157510at2759"/>
<feature type="transmembrane region" description="Helical" evidence="1">
    <location>
        <begin position="144"/>
        <end position="171"/>
    </location>
</feature>
<feature type="transmembrane region" description="Helical" evidence="1">
    <location>
        <begin position="66"/>
        <end position="85"/>
    </location>
</feature>
<feature type="transmembrane region" description="Helical" evidence="1">
    <location>
        <begin position="26"/>
        <end position="46"/>
    </location>
</feature>
<keyword evidence="3" id="KW-1185">Reference proteome</keyword>